<dbReference type="RefSeq" id="WP_111634962.1">
    <property type="nucleotide sequence ID" value="NZ_QLLR01000020.1"/>
</dbReference>
<name>A0A327SNJ3_9SPHI</name>
<dbReference type="OrthoDB" id="8708205at2"/>
<evidence type="ECO:0000313" key="2">
    <source>
        <dbReference type="Proteomes" id="UP000249754"/>
    </source>
</evidence>
<reference evidence="1 2" key="1">
    <citation type="submission" date="2018-06" db="EMBL/GenBank/DDBJ databases">
        <title>Genomic Encyclopedia of Archaeal and Bacterial Type Strains, Phase II (KMG-II): from individual species to whole genera.</title>
        <authorList>
            <person name="Goeker M."/>
        </authorList>
    </citation>
    <scope>NUCLEOTIDE SEQUENCE [LARGE SCALE GENOMIC DNA]</scope>
    <source>
        <strain evidence="1 2">DSM 14825</strain>
    </source>
</reference>
<evidence type="ECO:0000313" key="1">
    <source>
        <dbReference type="EMBL" id="RAJ27257.1"/>
    </source>
</evidence>
<dbReference type="AlphaFoldDB" id="A0A327SNJ3"/>
<organism evidence="1 2">
    <name type="scientific">Pedobacter cryoconitis</name>
    <dbReference type="NCBI Taxonomy" id="188932"/>
    <lineage>
        <taxon>Bacteria</taxon>
        <taxon>Pseudomonadati</taxon>
        <taxon>Bacteroidota</taxon>
        <taxon>Sphingobacteriia</taxon>
        <taxon>Sphingobacteriales</taxon>
        <taxon>Sphingobacteriaceae</taxon>
        <taxon>Pedobacter</taxon>
    </lineage>
</organism>
<dbReference type="EMBL" id="QLLR01000020">
    <property type="protein sequence ID" value="RAJ27257.1"/>
    <property type="molecule type" value="Genomic_DNA"/>
</dbReference>
<comment type="caution">
    <text evidence="1">The sequence shown here is derived from an EMBL/GenBank/DDBJ whole genome shotgun (WGS) entry which is preliminary data.</text>
</comment>
<gene>
    <name evidence="1" type="ORF">LY11_03548</name>
</gene>
<proteinExistence type="predicted"/>
<accession>A0A327SNJ3</accession>
<dbReference type="Proteomes" id="UP000249754">
    <property type="component" value="Unassembled WGS sequence"/>
</dbReference>
<dbReference type="STRING" id="188932.AY601_0990"/>
<protein>
    <submittedName>
        <fullName evidence="1">Uncharacterized protein</fullName>
    </submittedName>
</protein>
<sequence>MIKISCPYDWICGQEFTTDELSSHDRDFVISAAAKNMKLIFIDCPVCNVTFSYNPSSNKSIASGMINPDQHAKKEPVRKTLKAFNTLLKKDKVEIPPDYLAYLLSEQFTKKLEVFKAQDSFELFSYDELREVVNIDGKDYVNARQLKGFVLSLSELSLENEFIPETGINSAYGKDNCFFTLDELSHSIVIGQAGTDLLFIDSRDKDSLFVFHPDGGDTEATNLSLKDLFS</sequence>